<evidence type="ECO:0000313" key="12">
    <source>
        <dbReference type="Proteomes" id="UP000321440"/>
    </source>
</evidence>
<dbReference type="Proteomes" id="UP000321440">
    <property type="component" value="Unassembled WGS sequence"/>
</dbReference>
<dbReference type="PANTHER" id="PTHR42982:SF1">
    <property type="entry name" value="SEC-INDEPENDENT PROTEIN TRANSLOCASE PROTEIN TATA"/>
    <property type="match status" value="1"/>
</dbReference>
<protein>
    <recommendedName>
        <fullName evidence="9">Sec-independent protein translocase protein TatA</fullName>
    </recommendedName>
</protein>
<keyword evidence="8 9" id="KW-0472">Membrane</keyword>
<evidence type="ECO:0000256" key="1">
    <source>
        <dbReference type="ARBA" id="ARBA00004162"/>
    </source>
</evidence>
<accession>A0A511W224</accession>
<feature type="transmembrane region" description="Helical" evidence="9">
    <location>
        <begin position="6"/>
        <end position="23"/>
    </location>
</feature>
<evidence type="ECO:0000313" key="11">
    <source>
        <dbReference type="EMBL" id="GEN45104.1"/>
    </source>
</evidence>
<evidence type="ECO:0000256" key="4">
    <source>
        <dbReference type="ARBA" id="ARBA00022692"/>
    </source>
</evidence>
<organism evidence="11 12">
    <name type="scientific">Alkalibacillus haloalkaliphilus</name>
    <dbReference type="NCBI Taxonomy" id="94136"/>
    <lineage>
        <taxon>Bacteria</taxon>
        <taxon>Bacillati</taxon>
        <taxon>Bacillota</taxon>
        <taxon>Bacilli</taxon>
        <taxon>Bacillales</taxon>
        <taxon>Bacillaceae</taxon>
        <taxon>Alkalibacillus</taxon>
    </lineage>
</organism>
<proteinExistence type="inferred from homology"/>
<sequence length="68" mass="7090">MGIGSIGLPGLILIVLVLLLVFGPSKLPEIGKAFGSSLKEFKKATNGLISEDSNDSSSKKNNSDSNNQ</sequence>
<keyword evidence="5 9" id="KW-0653">Protein transport</keyword>
<keyword evidence="7 9" id="KW-0811">Translocation</keyword>
<evidence type="ECO:0000256" key="10">
    <source>
        <dbReference type="SAM" id="MobiDB-lite"/>
    </source>
</evidence>
<dbReference type="HAMAP" id="MF_00236">
    <property type="entry name" value="TatA_E"/>
    <property type="match status" value="1"/>
</dbReference>
<dbReference type="GO" id="GO:0043953">
    <property type="term" value="P:protein transport by the Tat complex"/>
    <property type="evidence" value="ECO:0007669"/>
    <property type="project" value="UniProtKB-UniRule"/>
</dbReference>
<evidence type="ECO:0000256" key="7">
    <source>
        <dbReference type="ARBA" id="ARBA00023010"/>
    </source>
</evidence>
<dbReference type="GO" id="GO:0008320">
    <property type="term" value="F:protein transmembrane transporter activity"/>
    <property type="evidence" value="ECO:0007669"/>
    <property type="project" value="UniProtKB-UniRule"/>
</dbReference>
<gene>
    <name evidence="9" type="primary">tatA</name>
    <name evidence="11" type="ORF">AHA02nite_08800</name>
</gene>
<comment type="similarity">
    <text evidence="9">Belongs to the TatA/E family.</text>
</comment>
<dbReference type="EMBL" id="BJYA01000003">
    <property type="protein sequence ID" value="GEN45104.1"/>
    <property type="molecule type" value="Genomic_DNA"/>
</dbReference>
<evidence type="ECO:0000256" key="6">
    <source>
        <dbReference type="ARBA" id="ARBA00022989"/>
    </source>
</evidence>
<dbReference type="AlphaFoldDB" id="A0A511W224"/>
<dbReference type="OrthoDB" id="9800908at2"/>
<evidence type="ECO:0000256" key="5">
    <source>
        <dbReference type="ARBA" id="ARBA00022927"/>
    </source>
</evidence>
<dbReference type="PANTHER" id="PTHR42982">
    <property type="entry name" value="SEC-INDEPENDENT PROTEIN TRANSLOCASE PROTEIN TATA"/>
    <property type="match status" value="1"/>
</dbReference>
<keyword evidence="3 9" id="KW-1003">Cell membrane</keyword>
<dbReference type="NCBIfam" id="TIGR01411">
    <property type="entry name" value="tatAE"/>
    <property type="match status" value="1"/>
</dbReference>
<dbReference type="InterPro" id="IPR006312">
    <property type="entry name" value="TatA/E"/>
</dbReference>
<keyword evidence="12" id="KW-1185">Reference proteome</keyword>
<dbReference type="RefSeq" id="WP_017187150.1">
    <property type="nucleotide sequence ID" value="NZ_BJYA01000003.1"/>
</dbReference>
<comment type="subunit">
    <text evidence="9">Forms a complex with TatC.</text>
</comment>
<dbReference type="NCBIfam" id="NF011430">
    <property type="entry name" value="PRK14861.1"/>
    <property type="match status" value="1"/>
</dbReference>
<reference evidence="11 12" key="1">
    <citation type="submission" date="2019-07" db="EMBL/GenBank/DDBJ databases">
        <title>Whole genome shotgun sequence of Alkalibacillus haloalkaliphilus NBRC 103110.</title>
        <authorList>
            <person name="Hosoyama A."/>
            <person name="Uohara A."/>
            <person name="Ohji S."/>
            <person name="Ichikawa N."/>
        </authorList>
    </citation>
    <scope>NUCLEOTIDE SEQUENCE [LARGE SCALE GENOMIC DNA]</scope>
    <source>
        <strain evidence="11 12">NBRC 103110</strain>
    </source>
</reference>
<feature type="region of interest" description="Disordered" evidence="10">
    <location>
        <begin position="48"/>
        <end position="68"/>
    </location>
</feature>
<name>A0A511W224_9BACI</name>
<keyword evidence="4 9" id="KW-0812">Transmembrane</keyword>
<evidence type="ECO:0000256" key="3">
    <source>
        <dbReference type="ARBA" id="ARBA00022475"/>
    </source>
</evidence>
<dbReference type="Gene3D" id="1.20.5.3310">
    <property type="match status" value="1"/>
</dbReference>
<comment type="function">
    <text evidence="9">Part of the twin-arginine translocation (Tat) system that transports large folded proteins containing a characteristic twin-arginine motif in their signal peptide across membranes. TatA could form the protein-conducting channel of the Tat system.</text>
</comment>
<evidence type="ECO:0000256" key="9">
    <source>
        <dbReference type="HAMAP-Rule" id="MF_00236"/>
    </source>
</evidence>
<evidence type="ECO:0000256" key="2">
    <source>
        <dbReference type="ARBA" id="ARBA00022448"/>
    </source>
</evidence>
<comment type="subcellular location">
    <subcellularLocation>
        <location evidence="1 9">Cell membrane</location>
        <topology evidence="1 9">Single-pass membrane protein</topology>
    </subcellularLocation>
</comment>
<keyword evidence="2 9" id="KW-0813">Transport</keyword>
<dbReference type="GO" id="GO:0033281">
    <property type="term" value="C:TAT protein transport complex"/>
    <property type="evidence" value="ECO:0007669"/>
    <property type="project" value="UniProtKB-UniRule"/>
</dbReference>
<dbReference type="Pfam" id="PF02416">
    <property type="entry name" value="TatA_B_E"/>
    <property type="match status" value="1"/>
</dbReference>
<keyword evidence="6 9" id="KW-1133">Transmembrane helix</keyword>
<comment type="caution">
    <text evidence="11">The sequence shown here is derived from an EMBL/GenBank/DDBJ whole genome shotgun (WGS) entry which is preliminary data.</text>
</comment>
<dbReference type="InterPro" id="IPR003369">
    <property type="entry name" value="TatA/B/E"/>
</dbReference>
<evidence type="ECO:0000256" key="8">
    <source>
        <dbReference type="ARBA" id="ARBA00023136"/>
    </source>
</evidence>